<gene>
    <name evidence="2" type="ORF">PG1C_09240</name>
</gene>
<dbReference type="Proteomes" id="UP000061603">
    <property type="component" value="Chromosome"/>
</dbReference>
<dbReference type="AlphaFoldDB" id="A0A0C5J0K3"/>
<evidence type="ECO:0000256" key="1">
    <source>
        <dbReference type="SAM" id="MobiDB-lite"/>
    </source>
</evidence>
<dbReference type="HOGENOM" id="CLU_2773129_0_0_4"/>
<feature type="region of interest" description="Disordered" evidence="1">
    <location>
        <begin position="15"/>
        <end position="42"/>
    </location>
</feature>
<evidence type="ECO:0000313" key="2">
    <source>
        <dbReference type="EMBL" id="AJP48577.1"/>
    </source>
</evidence>
<proteinExistence type="predicted"/>
<reference evidence="2 3" key="1">
    <citation type="journal article" date="2015" name="Genome Announc.">
        <title>Complete Genome Sequence of a Novel Bacterium within the Family Rhodocyclaceae That Degrades Polycyclic Aromatic Hydrocarbons.</title>
        <authorList>
            <person name="Singleton D.R."/>
            <person name="Dickey A.N."/>
            <person name="Scholl E.H."/>
            <person name="Wright F.A."/>
            <person name="Aitken M.D."/>
        </authorList>
    </citation>
    <scope>NUCLEOTIDE SEQUENCE [LARGE SCALE GENOMIC DNA]</scope>
    <source>
        <strain evidence="3">PG1-Ca6</strain>
    </source>
</reference>
<dbReference type="EMBL" id="CP010554">
    <property type="protein sequence ID" value="AJP48577.1"/>
    <property type="molecule type" value="Genomic_DNA"/>
</dbReference>
<keyword evidence="3" id="KW-1185">Reference proteome</keyword>
<name>A0A0C5J0K3_9PROT</name>
<organism evidence="2 3">
    <name type="scientific">Rugosibacter aromaticivorans</name>
    <dbReference type="NCBI Taxonomy" id="1565605"/>
    <lineage>
        <taxon>Bacteria</taxon>
        <taxon>Pseudomonadati</taxon>
        <taxon>Pseudomonadota</taxon>
        <taxon>Betaproteobacteria</taxon>
        <taxon>Nitrosomonadales</taxon>
        <taxon>Sterolibacteriaceae</taxon>
        <taxon>Rugosibacter</taxon>
    </lineage>
</organism>
<sequence length="69" mass="7183">MTGIRLQWTRKATDKHLAASATRGQQARLTGESKARSAQSPLCAGRSGAACSAGLSEQRGAKQRAAGWA</sequence>
<protein>
    <submittedName>
        <fullName evidence="2">Uncharacterized protein</fullName>
    </submittedName>
</protein>
<accession>A0A0C5J0K3</accession>
<evidence type="ECO:0000313" key="3">
    <source>
        <dbReference type="Proteomes" id="UP000061603"/>
    </source>
</evidence>
<dbReference type="KEGG" id="rbu:PG1C_09240"/>